<dbReference type="GO" id="GO:0046930">
    <property type="term" value="C:pore complex"/>
    <property type="evidence" value="ECO:0007669"/>
    <property type="project" value="InterPro"/>
</dbReference>
<dbReference type="PANTHER" id="PTHR40388">
    <property type="entry name" value="BRYOPORIN"/>
    <property type="match status" value="1"/>
</dbReference>
<name>A0A6J2V307_CHACN</name>
<dbReference type="AlphaFoldDB" id="A0A6J2V307"/>
<keyword evidence="3" id="KW-1052">Target cell membrane</keyword>
<evidence type="ECO:0000256" key="3">
    <source>
        <dbReference type="ARBA" id="ARBA00022537"/>
    </source>
</evidence>
<dbReference type="GO" id="GO:0046931">
    <property type="term" value="P:pore complex assembly"/>
    <property type="evidence" value="ECO:0007669"/>
    <property type="project" value="InterPro"/>
</dbReference>
<organism evidence="6 7">
    <name type="scientific">Chanos chanos</name>
    <name type="common">Milkfish</name>
    <name type="synonym">Mugil chanos</name>
    <dbReference type="NCBI Taxonomy" id="29144"/>
    <lineage>
        <taxon>Eukaryota</taxon>
        <taxon>Metazoa</taxon>
        <taxon>Chordata</taxon>
        <taxon>Craniata</taxon>
        <taxon>Vertebrata</taxon>
        <taxon>Euteleostomi</taxon>
        <taxon>Actinopterygii</taxon>
        <taxon>Neopterygii</taxon>
        <taxon>Teleostei</taxon>
        <taxon>Ostariophysi</taxon>
        <taxon>Gonorynchiformes</taxon>
        <taxon>Chanidae</taxon>
        <taxon>Chanos</taxon>
    </lineage>
</organism>
<dbReference type="InterPro" id="IPR050677">
    <property type="entry name" value="Actinoporin_PFT"/>
</dbReference>
<keyword evidence="5" id="KW-0166">Nematocyst</keyword>
<protein>
    <submittedName>
        <fullName evidence="7">DELTA-thalatoxin-Avl1a-like</fullName>
    </submittedName>
</protein>
<dbReference type="Proteomes" id="UP000504632">
    <property type="component" value="Chromosome 3"/>
</dbReference>
<dbReference type="RefSeq" id="XP_030626158.1">
    <property type="nucleotide sequence ID" value="XM_030770298.1"/>
</dbReference>
<dbReference type="InterPro" id="IPR015926">
    <property type="entry name" value="Cytolysin/lectin"/>
</dbReference>
<keyword evidence="6" id="KW-1185">Reference proteome</keyword>
<dbReference type="GO" id="GO:0044218">
    <property type="term" value="C:other organism cell membrane"/>
    <property type="evidence" value="ECO:0007669"/>
    <property type="project" value="UniProtKB-KW"/>
</dbReference>
<dbReference type="GO" id="GO:0006812">
    <property type="term" value="P:monoatomic cation transport"/>
    <property type="evidence" value="ECO:0007669"/>
    <property type="project" value="InterPro"/>
</dbReference>
<proteinExistence type="predicted"/>
<dbReference type="Pfam" id="PF06369">
    <property type="entry name" value="Anemone_cytotox"/>
    <property type="match status" value="1"/>
</dbReference>
<reference evidence="7" key="1">
    <citation type="submission" date="2025-08" db="UniProtKB">
        <authorList>
            <consortium name="RefSeq"/>
        </authorList>
    </citation>
    <scope>IDENTIFICATION</scope>
</reference>
<evidence type="ECO:0000256" key="2">
    <source>
        <dbReference type="ARBA" id="ARBA00004532"/>
    </source>
</evidence>
<evidence type="ECO:0000256" key="4">
    <source>
        <dbReference type="ARBA" id="ARBA00023298"/>
    </source>
</evidence>
<keyword evidence="4" id="KW-0472">Membrane</keyword>
<dbReference type="SUPFAM" id="SSF63724">
    <property type="entry name" value="Cytolysin/lectin"/>
    <property type="match status" value="1"/>
</dbReference>
<dbReference type="Gene3D" id="2.60.270.20">
    <property type="entry name" value="Cytolysin/lectin"/>
    <property type="match status" value="1"/>
</dbReference>
<dbReference type="OrthoDB" id="6132998at2759"/>
<comment type="subcellular location">
    <subcellularLocation>
        <location evidence="2">Nematocyst</location>
    </subcellularLocation>
    <subcellularLocation>
        <location evidence="1">Target cell membrane</location>
    </subcellularLocation>
</comment>
<dbReference type="InterPro" id="IPR009104">
    <property type="entry name" value="Anemon_actinoporin-like"/>
</dbReference>
<dbReference type="GO" id="GO:0015267">
    <property type="term" value="F:channel activity"/>
    <property type="evidence" value="ECO:0007669"/>
    <property type="project" value="InterPro"/>
</dbReference>
<evidence type="ECO:0000256" key="1">
    <source>
        <dbReference type="ARBA" id="ARBA00004175"/>
    </source>
</evidence>
<evidence type="ECO:0000313" key="7">
    <source>
        <dbReference type="RefSeq" id="XP_030626158.1"/>
    </source>
</evidence>
<dbReference type="PANTHER" id="PTHR40388:SF1">
    <property type="entry name" value="BRYOPORIN"/>
    <property type="match status" value="1"/>
</dbReference>
<keyword evidence="4" id="KW-1053">Target membrane</keyword>
<dbReference type="InParanoid" id="A0A6J2V307"/>
<dbReference type="GO" id="GO:0042151">
    <property type="term" value="C:nematocyst"/>
    <property type="evidence" value="ECO:0007669"/>
    <property type="project" value="UniProtKB-SubCell"/>
</dbReference>
<accession>A0A6J2V307</accession>
<evidence type="ECO:0000256" key="5">
    <source>
        <dbReference type="ARBA" id="ARBA00023331"/>
    </source>
</evidence>
<sequence>MDKLGTVSAAMSVSRVVSEISCRSCTIKLENHSEVYSLVKPSTWMNSGYNSHPPSPTVDVKATEVCAFSKTAVGARGAVGVLTYELLERKKCTDKMMAIMFSVPFDYSLYENWLAVGVFEHTRPCDDTLFNLMYYDSDPAFIRAKAKHPSIVYTWESMEIRAVMSNAGTAITEVEIHDKS</sequence>
<dbReference type="GO" id="GO:0051715">
    <property type="term" value="P:cytolysis in another organism"/>
    <property type="evidence" value="ECO:0007669"/>
    <property type="project" value="InterPro"/>
</dbReference>
<dbReference type="GeneID" id="115808811"/>
<evidence type="ECO:0000313" key="6">
    <source>
        <dbReference type="Proteomes" id="UP000504632"/>
    </source>
</evidence>
<gene>
    <name evidence="7" type="primary">LOC115808811</name>
</gene>